<dbReference type="EMBL" id="AP026074">
    <property type="protein sequence ID" value="BDM75000.1"/>
    <property type="molecule type" value="Genomic_DNA"/>
</dbReference>
<reference evidence="1" key="1">
    <citation type="submission" date="2022-06" db="EMBL/GenBank/DDBJ databases">
        <title>Complete genome sequence of Streptomyces nigrescens HEK616.</title>
        <authorList>
            <person name="Asamizu S."/>
            <person name="Onaka H."/>
        </authorList>
    </citation>
    <scope>NUCLEOTIDE SEQUENCE</scope>
    <source>
        <strain evidence="1">HEK616</strain>
        <plasmid evidence="1">SNP1</plasmid>
    </source>
</reference>
<sequence length="194" mass="20465">MADPDKTASTTTRWQRAVAPVAAVSSLILLASGCGGPQVNYALPKDLCGIPIHQDLIRPFFPPGDRIEFDGDSFLEGKKAESSCQYYVDGNTALAVDASRSSEQDTASQLAMRVAKPAHLKAWKRADGHIAGYAGTVYGTSSCSGDPSDSDGQPARTFTLRVSANHLGNTQSARSALEKVMSALLPRAAHARGC</sequence>
<accession>A0ABM8A8E5</accession>
<name>A0ABM8A8E5_STRNI</name>
<protein>
    <recommendedName>
        <fullName evidence="3">DUF3558 domain-containing protein</fullName>
    </recommendedName>
</protein>
<dbReference type="PROSITE" id="PS51257">
    <property type="entry name" value="PROKAR_LIPOPROTEIN"/>
    <property type="match status" value="1"/>
</dbReference>
<organism evidence="1 2">
    <name type="scientific">Streptomyces nigrescens</name>
    <dbReference type="NCBI Taxonomy" id="1920"/>
    <lineage>
        <taxon>Bacteria</taxon>
        <taxon>Bacillati</taxon>
        <taxon>Actinomycetota</taxon>
        <taxon>Actinomycetes</taxon>
        <taxon>Kitasatosporales</taxon>
        <taxon>Streptomycetaceae</taxon>
        <taxon>Streptomyces</taxon>
    </lineage>
</organism>
<gene>
    <name evidence="1" type="ORF">HEK616_84870</name>
</gene>
<evidence type="ECO:0000313" key="2">
    <source>
        <dbReference type="Proteomes" id="UP001059597"/>
    </source>
</evidence>
<keyword evidence="2" id="KW-1185">Reference proteome</keyword>
<proteinExistence type="predicted"/>
<dbReference type="Proteomes" id="UP001059597">
    <property type="component" value="Plasmid SNP1"/>
</dbReference>
<evidence type="ECO:0008006" key="3">
    <source>
        <dbReference type="Google" id="ProtNLM"/>
    </source>
</evidence>
<evidence type="ECO:0000313" key="1">
    <source>
        <dbReference type="EMBL" id="BDM75000.1"/>
    </source>
</evidence>
<keyword evidence="1" id="KW-0614">Plasmid</keyword>
<geneLocation type="plasmid" evidence="1 2">
    <name>SNP1</name>
</geneLocation>
<dbReference type="RefSeq" id="WP_261958387.1">
    <property type="nucleotide sequence ID" value="NZ_AP026074.1"/>
</dbReference>